<evidence type="ECO:0000256" key="1">
    <source>
        <dbReference type="SAM" id="Phobius"/>
    </source>
</evidence>
<keyword evidence="1" id="KW-0812">Transmembrane</keyword>
<dbReference type="PANTHER" id="PTHR41532">
    <property type="entry name" value="FIXS PROTEIN"/>
    <property type="match status" value="1"/>
</dbReference>
<comment type="caution">
    <text evidence="2">The sequence shown here is derived from an EMBL/GenBank/DDBJ whole genome shotgun (WGS) entry which is preliminary data.</text>
</comment>
<dbReference type="InterPro" id="IPR004714">
    <property type="entry name" value="Cyt_oxidase_maturation_cbb3"/>
</dbReference>
<dbReference type="PANTHER" id="PTHR41532:SF1">
    <property type="entry name" value="FIXS PROTEIN"/>
    <property type="match status" value="1"/>
</dbReference>
<proteinExistence type="predicted"/>
<dbReference type="EMBL" id="JASZZN010000001">
    <property type="protein sequence ID" value="MDM4013968.1"/>
    <property type="molecule type" value="Genomic_DNA"/>
</dbReference>
<accession>A0ABT7PBV1</accession>
<sequence length="61" mass="6717">MSVLYIALPIALLLGGAGLIACLYCIRDGQYDDLDTPSVRILVDERRVDESTRGPEKKHAD</sequence>
<keyword evidence="3" id="KW-1185">Reference proteome</keyword>
<feature type="transmembrane region" description="Helical" evidence="1">
    <location>
        <begin position="6"/>
        <end position="26"/>
    </location>
</feature>
<dbReference type="NCBIfam" id="TIGR00847">
    <property type="entry name" value="ccoS"/>
    <property type="match status" value="1"/>
</dbReference>
<keyword evidence="1" id="KW-0472">Membrane</keyword>
<organism evidence="2 3">
    <name type="scientific">Roseiconus lacunae</name>
    <dbReference type="NCBI Taxonomy" id="2605694"/>
    <lineage>
        <taxon>Bacteria</taxon>
        <taxon>Pseudomonadati</taxon>
        <taxon>Planctomycetota</taxon>
        <taxon>Planctomycetia</taxon>
        <taxon>Pirellulales</taxon>
        <taxon>Pirellulaceae</taxon>
        <taxon>Roseiconus</taxon>
    </lineage>
</organism>
<protein>
    <submittedName>
        <fullName evidence="2">Cbb3-type cytochrome oxidase assembly protein CcoS</fullName>
    </submittedName>
</protein>
<gene>
    <name evidence="2" type="primary">ccoS</name>
    <name evidence="2" type="ORF">QTN89_00910</name>
</gene>
<evidence type="ECO:0000313" key="2">
    <source>
        <dbReference type="EMBL" id="MDM4013968.1"/>
    </source>
</evidence>
<keyword evidence="1" id="KW-1133">Transmembrane helix</keyword>
<reference evidence="2 3" key="1">
    <citation type="submission" date="2023-06" db="EMBL/GenBank/DDBJ databases">
        <title>Roseiconus lacunae JC819 isolated from Gulf of Mannar region, Tamil Nadu.</title>
        <authorList>
            <person name="Pk S."/>
            <person name="Ch S."/>
            <person name="Ch V.R."/>
        </authorList>
    </citation>
    <scope>NUCLEOTIDE SEQUENCE [LARGE SCALE GENOMIC DNA]</scope>
    <source>
        <strain evidence="2 3">JC819</strain>
    </source>
</reference>
<dbReference type="Proteomes" id="UP001239462">
    <property type="component" value="Unassembled WGS sequence"/>
</dbReference>
<evidence type="ECO:0000313" key="3">
    <source>
        <dbReference type="Proteomes" id="UP001239462"/>
    </source>
</evidence>
<dbReference type="RefSeq" id="WP_149495148.1">
    <property type="nucleotide sequence ID" value="NZ_CP141221.1"/>
</dbReference>
<name>A0ABT7PBV1_9BACT</name>
<dbReference type="Pfam" id="PF03597">
    <property type="entry name" value="FixS"/>
    <property type="match status" value="1"/>
</dbReference>